<evidence type="ECO:0000259" key="1">
    <source>
        <dbReference type="Pfam" id="PF17829"/>
    </source>
</evidence>
<dbReference type="Pfam" id="PF17829">
    <property type="entry name" value="GH115_C"/>
    <property type="match status" value="1"/>
</dbReference>
<sequence length="75" mass="8735">MPSLFAFEALQIINIHEVDTIPDWKYQGCWNDAVTNHIRKKQSVHKKPATGKNTLKVWMTNLWLVFKSLLQILEG</sequence>
<dbReference type="Proteomes" id="UP001597094">
    <property type="component" value="Unassembled WGS sequence"/>
</dbReference>
<keyword evidence="3" id="KW-1185">Reference proteome</keyword>
<accession>A0ABW3SKC6</accession>
<organism evidence="2 3">
    <name type="scientific">Pontibacter rugosus</name>
    <dbReference type="NCBI Taxonomy" id="1745966"/>
    <lineage>
        <taxon>Bacteria</taxon>
        <taxon>Pseudomonadati</taxon>
        <taxon>Bacteroidota</taxon>
        <taxon>Cytophagia</taxon>
        <taxon>Cytophagales</taxon>
        <taxon>Hymenobacteraceae</taxon>
        <taxon>Pontibacter</taxon>
    </lineage>
</organism>
<evidence type="ECO:0000313" key="2">
    <source>
        <dbReference type="EMBL" id="MFD1185099.1"/>
    </source>
</evidence>
<feature type="domain" description="Gylcosyl hydrolase 115 C-terminal" evidence="1">
    <location>
        <begin position="8"/>
        <end position="67"/>
    </location>
</feature>
<proteinExistence type="predicted"/>
<gene>
    <name evidence="2" type="ORF">ACFQ2O_02690</name>
</gene>
<dbReference type="EMBL" id="JBHTLD010000012">
    <property type="protein sequence ID" value="MFD1185099.1"/>
    <property type="molecule type" value="Genomic_DNA"/>
</dbReference>
<protein>
    <recommendedName>
        <fullName evidence="1">Gylcosyl hydrolase 115 C-terminal domain-containing protein</fullName>
    </recommendedName>
</protein>
<comment type="caution">
    <text evidence="2">The sequence shown here is derived from an EMBL/GenBank/DDBJ whole genome shotgun (WGS) entry which is preliminary data.</text>
</comment>
<dbReference type="RefSeq" id="WP_377522709.1">
    <property type="nucleotide sequence ID" value="NZ_JBHTLD010000012.1"/>
</dbReference>
<dbReference type="Gene3D" id="2.60.120.1620">
    <property type="match status" value="1"/>
</dbReference>
<name>A0ABW3SKC6_9BACT</name>
<dbReference type="InterPro" id="IPR041437">
    <property type="entry name" value="GH115_C"/>
</dbReference>
<reference evidence="3" key="1">
    <citation type="journal article" date="2019" name="Int. J. Syst. Evol. Microbiol.">
        <title>The Global Catalogue of Microorganisms (GCM) 10K type strain sequencing project: providing services to taxonomists for standard genome sequencing and annotation.</title>
        <authorList>
            <consortium name="The Broad Institute Genomics Platform"/>
            <consortium name="The Broad Institute Genome Sequencing Center for Infectious Disease"/>
            <person name="Wu L."/>
            <person name="Ma J."/>
        </authorList>
    </citation>
    <scope>NUCLEOTIDE SEQUENCE [LARGE SCALE GENOMIC DNA]</scope>
    <source>
        <strain evidence="3">JCM 31319</strain>
    </source>
</reference>
<evidence type="ECO:0000313" key="3">
    <source>
        <dbReference type="Proteomes" id="UP001597094"/>
    </source>
</evidence>